<reference evidence="1 2" key="1">
    <citation type="submission" date="2018-12" db="EMBL/GenBank/DDBJ databases">
        <title>Still something new to discover - new insights into E. coli phage diversity and taxonomy.</title>
        <authorList>
            <person name="Korf I.H.E."/>
            <person name="Adriaennsens E."/>
            <person name="Dreiseikelmann B."/>
            <person name="Kropinski A."/>
            <person name="Nimtz M."/>
            <person name="Meier-Kolthoff J.P."/>
            <person name="Rohde M."/>
            <person name="van Raaij M."/>
            <person name="Wittmann J."/>
        </authorList>
    </citation>
    <scope>NUCLEOTIDE SEQUENCE [LARGE SCALE GENOMIC DNA]</scope>
</reference>
<dbReference type="EMBL" id="MK327938">
    <property type="protein sequence ID" value="QBO63811.1"/>
    <property type="molecule type" value="Genomic_DNA"/>
</dbReference>
<name>A0A482GDG6_BPGOS</name>
<organismHost>
    <name type="scientific">Escherichia coli</name>
    <dbReference type="NCBI Taxonomy" id="562"/>
</organismHost>
<proteinExistence type="predicted"/>
<accession>A0A482GDG6</accession>
<sequence length="135" mass="15126">MQHDQTNTTATSIALADAVQAWNENPACRAKMELVYEGSTRVRTADDVLVVRGEFFALGVTDRGPLDALWIELQTCPQGPRYVTRDHRPENALVGTGSVDIFIWQDTLDNMNKIIDVETIVANKLTQLKERLMPL</sequence>
<dbReference type="Proteomes" id="UP000294673">
    <property type="component" value="Segment"/>
</dbReference>
<protein>
    <submittedName>
        <fullName evidence="1">Uncharacterized protein</fullName>
    </submittedName>
</protein>
<gene>
    <name evidence="1" type="ORF">Goslar_00018</name>
</gene>
<organism evidence="1 2">
    <name type="scientific">Escherichia phage vB_EcoM_Goslar</name>
    <dbReference type="NCBI Taxonomy" id="2502409"/>
    <lineage>
        <taxon>Viruses</taxon>
        <taxon>Duplodnaviria</taxon>
        <taxon>Heunggongvirae</taxon>
        <taxon>Uroviricota</taxon>
        <taxon>Caudoviricetes</taxon>
        <taxon>Chimalliviridae</taxon>
        <taxon>Goslarvirus</taxon>
        <taxon>Goslarvirus goslar</taxon>
    </lineage>
</organism>
<evidence type="ECO:0000313" key="2">
    <source>
        <dbReference type="Proteomes" id="UP000294673"/>
    </source>
</evidence>
<keyword evidence="2" id="KW-1185">Reference proteome</keyword>
<evidence type="ECO:0000313" key="1">
    <source>
        <dbReference type="EMBL" id="QBO63811.1"/>
    </source>
</evidence>